<dbReference type="InterPro" id="IPR000644">
    <property type="entry name" value="CBS_dom"/>
</dbReference>
<keyword evidence="5" id="KW-1185">Reference proteome</keyword>
<dbReference type="RefSeq" id="WP_379749237.1">
    <property type="nucleotide sequence ID" value="NZ_JBHTCP010000016.1"/>
</dbReference>
<comment type="caution">
    <text evidence="4">The sequence shown here is derived from an EMBL/GenBank/DDBJ whole genome shotgun (WGS) entry which is preliminary data.</text>
</comment>
<dbReference type="PANTHER" id="PTHR43080:SF2">
    <property type="entry name" value="CBS DOMAIN-CONTAINING PROTEIN"/>
    <property type="match status" value="1"/>
</dbReference>
<evidence type="ECO:0000313" key="4">
    <source>
        <dbReference type="EMBL" id="MFC7372044.1"/>
    </source>
</evidence>
<evidence type="ECO:0000313" key="5">
    <source>
        <dbReference type="Proteomes" id="UP001596549"/>
    </source>
</evidence>
<dbReference type="Proteomes" id="UP001596549">
    <property type="component" value="Unassembled WGS sequence"/>
</dbReference>
<proteinExistence type="predicted"/>
<evidence type="ECO:0000256" key="1">
    <source>
        <dbReference type="ARBA" id="ARBA00023122"/>
    </source>
</evidence>
<dbReference type="SMART" id="SM00116">
    <property type="entry name" value="CBS"/>
    <property type="match status" value="2"/>
</dbReference>
<name>A0ABW2NRV8_9BACL</name>
<organism evidence="4 5">
    <name type="scientific">Fictibacillus iocasae</name>
    <dbReference type="NCBI Taxonomy" id="2715437"/>
    <lineage>
        <taxon>Bacteria</taxon>
        <taxon>Bacillati</taxon>
        <taxon>Bacillota</taxon>
        <taxon>Bacilli</taxon>
        <taxon>Bacillales</taxon>
        <taxon>Fictibacillaceae</taxon>
        <taxon>Fictibacillus</taxon>
    </lineage>
</organism>
<keyword evidence="1 2" id="KW-0129">CBS domain</keyword>
<evidence type="ECO:0000259" key="3">
    <source>
        <dbReference type="PROSITE" id="PS51371"/>
    </source>
</evidence>
<dbReference type="PROSITE" id="PS51371">
    <property type="entry name" value="CBS"/>
    <property type="match status" value="2"/>
</dbReference>
<dbReference type="CDD" id="cd04622">
    <property type="entry name" value="CBS_pair_HRP1_like"/>
    <property type="match status" value="1"/>
</dbReference>
<evidence type="ECO:0000256" key="2">
    <source>
        <dbReference type="PROSITE-ProRule" id="PRU00703"/>
    </source>
</evidence>
<feature type="domain" description="CBS" evidence="3">
    <location>
        <begin position="72"/>
        <end position="127"/>
    </location>
</feature>
<dbReference type="InterPro" id="IPR046342">
    <property type="entry name" value="CBS_dom_sf"/>
</dbReference>
<dbReference type="PANTHER" id="PTHR43080">
    <property type="entry name" value="CBS DOMAIN-CONTAINING PROTEIN CBSX3, MITOCHONDRIAL"/>
    <property type="match status" value="1"/>
</dbReference>
<dbReference type="SUPFAM" id="SSF54631">
    <property type="entry name" value="CBS-domain pair"/>
    <property type="match status" value="1"/>
</dbReference>
<dbReference type="Pfam" id="PF00571">
    <property type="entry name" value="CBS"/>
    <property type="match status" value="2"/>
</dbReference>
<reference evidence="5" key="1">
    <citation type="journal article" date="2019" name="Int. J. Syst. Evol. Microbiol.">
        <title>The Global Catalogue of Microorganisms (GCM) 10K type strain sequencing project: providing services to taxonomists for standard genome sequencing and annotation.</title>
        <authorList>
            <consortium name="The Broad Institute Genomics Platform"/>
            <consortium name="The Broad Institute Genome Sequencing Center for Infectious Disease"/>
            <person name="Wu L."/>
            <person name="Ma J."/>
        </authorList>
    </citation>
    <scope>NUCLEOTIDE SEQUENCE [LARGE SCALE GENOMIC DNA]</scope>
    <source>
        <strain evidence="5">NBRC 106396</strain>
    </source>
</reference>
<gene>
    <name evidence="4" type="ORF">ACFQPF_10155</name>
</gene>
<feature type="domain" description="CBS" evidence="3">
    <location>
        <begin position="8"/>
        <end position="64"/>
    </location>
</feature>
<accession>A0ABW2NRV8</accession>
<dbReference type="InterPro" id="IPR051257">
    <property type="entry name" value="Diverse_CBS-Domain"/>
</dbReference>
<dbReference type="EMBL" id="JBHTCP010000016">
    <property type="protein sequence ID" value="MFC7372044.1"/>
    <property type="molecule type" value="Genomic_DNA"/>
</dbReference>
<dbReference type="Gene3D" id="3.10.580.10">
    <property type="entry name" value="CBS-domain"/>
    <property type="match status" value="1"/>
</dbReference>
<protein>
    <submittedName>
        <fullName evidence="4">CBS domain-containing protein</fullName>
    </submittedName>
</protein>
<sequence length="142" mass="15469">MKKLNEIMSRNVDVCHPDDNVYEAAVKMKNDNVGAIPVCRNGELMGVITDRDLAVRCIAEKRPGSTKVTDVMTKDLVTASPDMDLEEAAALMSSEQIRRLPVVESGKLVGIVSIGDLSLHRQSDMAAGRALTDISENRGHIH</sequence>